<feature type="compositionally biased region" description="Low complexity" evidence="1">
    <location>
        <begin position="639"/>
        <end position="662"/>
    </location>
</feature>
<evidence type="ECO:0000313" key="2">
    <source>
        <dbReference type="EMBL" id="OSX80866.1"/>
    </source>
</evidence>
<feature type="region of interest" description="Disordered" evidence="1">
    <location>
        <begin position="464"/>
        <end position="579"/>
    </location>
</feature>
<name>A0A1X6PJE9_PORUM</name>
<accession>A0A1X6PJE9</accession>
<feature type="region of interest" description="Disordered" evidence="1">
    <location>
        <begin position="635"/>
        <end position="706"/>
    </location>
</feature>
<feature type="compositionally biased region" description="Pro residues" evidence="1">
    <location>
        <begin position="74"/>
        <end position="87"/>
    </location>
</feature>
<feature type="region of interest" description="Disordered" evidence="1">
    <location>
        <begin position="170"/>
        <end position="189"/>
    </location>
</feature>
<dbReference type="Proteomes" id="UP000218209">
    <property type="component" value="Unassembled WGS sequence"/>
</dbReference>
<reference evidence="2 3" key="1">
    <citation type="submission" date="2017-03" db="EMBL/GenBank/DDBJ databases">
        <title>WGS assembly of Porphyra umbilicalis.</title>
        <authorList>
            <person name="Brawley S.H."/>
            <person name="Blouin N.A."/>
            <person name="Ficko-Blean E."/>
            <person name="Wheeler G.L."/>
            <person name="Lohr M."/>
            <person name="Goodson H.V."/>
            <person name="Jenkins J.W."/>
            <person name="Blaby-Haas C.E."/>
            <person name="Helliwell K.E."/>
            <person name="Chan C."/>
            <person name="Marriage T."/>
            <person name="Bhattacharya D."/>
            <person name="Klein A.S."/>
            <person name="Badis Y."/>
            <person name="Brodie J."/>
            <person name="Cao Y."/>
            <person name="Collen J."/>
            <person name="Dittami S.M."/>
            <person name="Gachon C.M."/>
            <person name="Green B.R."/>
            <person name="Karpowicz S."/>
            <person name="Kim J.W."/>
            <person name="Kudahl U."/>
            <person name="Lin S."/>
            <person name="Michel G."/>
            <person name="Mittag M."/>
            <person name="Olson B.J."/>
            <person name="Pangilinan J."/>
            <person name="Peng Y."/>
            <person name="Qiu H."/>
            <person name="Shu S."/>
            <person name="Singer J.T."/>
            <person name="Smith A.G."/>
            <person name="Sprecher B.N."/>
            <person name="Wagner V."/>
            <person name="Wang W."/>
            <person name="Wang Z.-Y."/>
            <person name="Yan J."/>
            <person name="Yarish C."/>
            <person name="Zoeuner-Riek S."/>
            <person name="Zhuang Y."/>
            <person name="Zou Y."/>
            <person name="Lindquist E.A."/>
            <person name="Grimwood J."/>
            <person name="Barry K."/>
            <person name="Rokhsar D.S."/>
            <person name="Schmutz J."/>
            <person name="Stiller J.W."/>
            <person name="Grossman A.R."/>
            <person name="Prochnik S.E."/>
        </authorList>
    </citation>
    <scope>NUCLEOTIDE SEQUENCE [LARGE SCALE GENOMIC DNA]</scope>
    <source>
        <strain evidence="2">4086291</strain>
    </source>
</reference>
<feature type="compositionally biased region" description="Low complexity" evidence="1">
    <location>
        <begin position="502"/>
        <end position="531"/>
    </location>
</feature>
<dbReference type="EMBL" id="KV918767">
    <property type="protein sequence ID" value="OSX80866.1"/>
    <property type="molecule type" value="Genomic_DNA"/>
</dbReference>
<sequence>MLRAKCAHRYGTAAGSSPATVLASPVSVIDHVPPPLPMAATGCGGWGRSGHDSTARYGRDATARLHPFVAAGAPLPPPLPPPPPPLPSRTGPASLDGETIVDATADALFEGASARSLQASPMARTWLLGEAWGVADGGGVGDRAKDGPPMTPVGVQAAALFTMHIFDQGGRGLPQDPRVPTPPDEERTAVEPQDIVTDPDDKDVQFKYSSLSVPICSINGVTLGFLHNWVQYRSPRGAAWASPNLRPPPLARFAHDEEAGELMTCALRPDGNTYVSTVRRMPNGAKENFSALFAPPRRRSGGGGDADGVPRMLDRSVSMEHPFSAATAGGVGRNGDNQLEATQTRVTDFAGFSQSLSRYTGVLSGAIGSYVTDPPGGPSSRPRFVTLTSAISATTVLATGGVMGGYCGGGESRGIAADAPAYVRAAFAALVQWYGPPAVSARGGVLGLSGTALAAGVAFRLPRGQRQGEGSPALIEDDWGPHDADGASWAGCTVQASARTEPSTPVGGPSSASPTSTVTASPSLTGRSWPWAWPPAPPPRPKPWASPPSPHVGGSPAGAPKKKYRRVRNRDPATRDTAAWAKVVRNRESARRSNEKRRLQKAAAATAAAAATTGTGAAGGRSSVFTLAAAATSPPMACPRDAAAPRGATGGAADAAAARAVPQAPPPPTPDAWSTWMDGLTPPGWSGVPTSPSGRPLSHPSLVASE</sequence>
<evidence type="ECO:0000256" key="1">
    <source>
        <dbReference type="SAM" id="MobiDB-lite"/>
    </source>
</evidence>
<dbReference type="AlphaFoldDB" id="A0A1X6PJE9"/>
<evidence type="ECO:0000313" key="3">
    <source>
        <dbReference type="Proteomes" id="UP000218209"/>
    </source>
</evidence>
<protein>
    <recommendedName>
        <fullName evidence="4">BZIP domain-containing protein</fullName>
    </recommendedName>
</protein>
<feature type="compositionally biased region" description="Pro residues" evidence="1">
    <location>
        <begin position="532"/>
        <end position="550"/>
    </location>
</feature>
<gene>
    <name evidence="2" type="ORF">BU14_0031s0038</name>
</gene>
<feature type="region of interest" description="Disordered" evidence="1">
    <location>
        <begin position="70"/>
        <end position="95"/>
    </location>
</feature>
<keyword evidence="3" id="KW-1185">Reference proteome</keyword>
<evidence type="ECO:0008006" key="4">
    <source>
        <dbReference type="Google" id="ProtNLM"/>
    </source>
</evidence>
<proteinExistence type="predicted"/>
<organism evidence="2 3">
    <name type="scientific">Porphyra umbilicalis</name>
    <name type="common">Purple laver</name>
    <name type="synonym">Red alga</name>
    <dbReference type="NCBI Taxonomy" id="2786"/>
    <lineage>
        <taxon>Eukaryota</taxon>
        <taxon>Rhodophyta</taxon>
        <taxon>Bangiophyceae</taxon>
        <taxon>Bangiales</taxon>
        <taxon>Bangiaceae</taxon>
        <taxon>Porphyra</taxon>
    </lineage>
</organism>